<dbReference type="SUPFAM" id="SSF75553">
    <property type="entry name" value="Smc hinge domain"/>
    <property type="match status" value="1"/>
</dbReference>
<feature type="coiled-coil region" evidence="11">
    <location>
        <begin position="89"/>
        <end position="165"/>
    </location>
</feature>
<keyword evidence="8" id="KW-0862">Zinc</keyword>
<dbReference type="Pfam" id="PF09288">
    <property type="entry name" value="UBA_3"/>
    <property type="match status" value="1"/>
</dbReference>
<keyword evidence="4" id="KW-0645">Protease</keyword>
<feature type="coiled-coil region" evidence="11">
    <location>
        <begin position="302"/>
        <end position="431"/>
    </location>
</feature>
<accession>W7JH79</accession>
<evidence type="ECO:0000259" key="14">
    <source>
        <dbReference type="PROSITE" id="PS50271"/>
    </source>
</evidence>
<dbReference type="InterPro" id="IPR015368">
    <property type="entry name" value="UBA_C_fun"/>
</dbReference>
<evidence type="ECO:0000256" key="2">
    <source>
        <dbReference type="ARBA" id="ARBA00009085"/>
    </source>
</evidence>
<dbReference type="PROSITE" id="PS50235">
    <property type="entry name" value="USP_3"/>
    <property type="match status" value="1"/>
</dbReference>
<dbReference type="InterPro" id="IPR027417">
    <property type="entry name" value="P-loop_NTPase"/>
</dbReference>
<dbReference type="Proteomes" id="UP000030697">
    <property type="component" value="Unassembled WGS sequence"/>
</dbReference>
<evidence type="ECO:0000256" key="3">
    <source>
        <dbReference type="ARBA" id="ARBA00012759"/>
    </source>
</evidence>
<evidence type="ECO:0000313" key="15">
    <source>
        <dbReference type="EMBL" id="EWC78470.1"/>
    </source>
</evidence>
<dbReference type="SUPFAM" id="SSF54001">
    <property type="entry name" value="Cysteine proteinases"/>
    <property type="match status" value="1"/>
</dbReference>
<feature type="domain" description="USP" evidence="13">
    <location>
        <begin position="796"/>
        <end position="1268"/>
    </location>
</feature>
<dbReference type="GO" id="GO:0005524">
    <property type="term" value="F:ATP binding"/>
    <property type="evidence" value="ECO:0007669"/>
    <property type="project" value="InterPro"/>
</dbReference>
<dbReference type="FunFam" id="3.30.40.10:FF:000581">
    <property type="entry name" value="Ubiquitin carboxyl-terminal hydrolase"/>
    <property type="match status" value="1"/>
</dbReference>
<comment type="similarity">
    <text evidence="2">Belongs to the peptidase C19 family.</text>
</comment>
<sequence>MYGGYNKKKYGIYTVYNKLKELKEEEKKEKSHIEELNNNIEKIDDELRNIYDTKSSTVAKKNGCASTINSINNNIYSNEENIRLTSEKINYIQEKKQNLEQHKDQLKMQILQLRNNNVNPDESEKVGSTDINSLNDEVKKLKEELNKIRNEYDDFKNKLELLYQKRNEVDKTYVKAVDTILENHYFTLIVEDMQTAKKIVEFIEKKREEKTSKEFNFKEFYFGKLTIVPLLNIKKFNEFNYPNDKNIVPLIKCVNYNSKIYEFLKNILFKTIIVKSLESCENYLEDNYNCVNIDGDYIEKEKIHYEQKIREINKEMENVKSSIDKILINEKKHKKKILDLCHQMNQINEELRILEGKEENIRKKKVLLPQGIQELEEYRTYDKQQLSAKLKSVTMELKKYSNVNEKAGDRLNILMNDFNELKKRHEEINSSHKNIKDMIQHIGKKKDEALEATYVKINKYFSEYFSLLFKNRKASLVLKKMNEKEYKEKLQEMSEKRIKRRIIDEEGHKDFFEDGIFIDLLSFESFSLKFLKCNYNRLSKLSSEGKNHRFYLNIKKKKNLLENIEKKVITNLNINAEGGFNENKVYEYEWEYSVYDIETGLYIKLEDLDESVQKICKGIINHKNEVKKDNINKWVNDIKESKYAKDLVQLEGIKIKNENIHCAVCKSTKNIWLNLSDGYIGCGRKIFNYGGGCLNNEEGAALKHFYESGKKYPLVVKIGTITKDGEADVFSYADDENDSVIDPYIGVHLKNLGINIMNLEKTEITTLEKEIEENQNINFSSILDNNIQTICQQGKIGFVNLGNTCYMNSALQVLLSIKDISYRYLNNISDFLLSLDYKKKTHDDLFLQYSKLCYMIFEEDYITKKKQYVKKFKTQCKDRNVEINYDSDIDDENSVSINPSMFRNCINQKSNSFCNNNQQDIYEYLSYLINELIDNENNIFDRILKVNNNKRKLNEINNETNEKLNPNELLNSTSPSNNDSNVTKERSLFNYFTFEIEQRIESESNNQSISSFQNNILSLDIPLDSSLLNGDEEKLKNVNISLLDCLNNYIKKDNIDEYYCQKEKKKIHAQKYMKFKTFPPYLFIHLKRFYADENWSAKKINIEVKTDEQLNLEFMRVQPNSTDVLNGQKEQETSPGDSMLQKESKLLEDHKDVLDSLLDFGFEKDKAIEAIKKVKIKNVNNCISYIYGEDTVELDDDVNCEKEEVNSNNLDSIINLGVKKEVAMAALILNKNNLQKAIDYIFSNLDDLTDSKCNLIINSNKCNDGLGN</sequence>
<dbReference type="EC" id="3.4.19.12" evidence="3"/>
<dbReference type="GO" id="GO:0006508">
    <property type="term" value="P:proteolysis"/>
    <property type="evidence" value="ECO:0007669"/>
    <property type="project" value="UniProtKB-KW"/>
</dbReference>
<evidence type="ECO:0000259" key="13">
    <source>
        <dbReference type="PROSITE" id="PS50235"/>
    </source>
</evidence>
<dbReference type="SUPFAM" id="SSF57850">
    <property type="entry name" value="RING/U-box"/>
    <property type="match status" value="1"/>
</dbReference>
<dbReference type="GO" id="GO:0008270">
    <property type="term" value="F:zinc ion binding"/>
    <property type="evidence" value="ECO:0007669"/>
    <property type="project" value="UniProtKB-KW"/>
</dbReference>
<dbReference type="EMBL" id="KE124430">
    <property type="protein sequence ID" value="EWC78470.1"/>
    <property type="molecule type" value="Genomic_DNA"/>
</dbReference>
<comment type="catalytic activity">
    <reaction evidence="1">
        <text>Thiol-dependent hydrolysis of ester, thioester, amide, peptide and isopeptide bonds formed by the C-terminal Gly of ubiquitin (a 76-residue protein attached to proteins as an intracellular targeting signal).</text>
        <dbReference type="EC" id="3.4.19.12"/>
    </reaction>
</comment>
<dbReference type="SMART" id="SM00165">
    <property type="entry name" value="UBA"/>
    <property type="match status" value="2"/>
</dbReference>
<keyword evidence="9 11" id="KW-0175">Coiled coil</keyword>
<evidence type="ECO:0000256" key="1">
    <source>
        <dbReference type="ARBA" id="ARBA00000707"/>
    </source>
</evidence>
<dbReference type="Pfam" id="PF02148">
    <property type="entry name" value="zf-UBP"/>
    <property type="match status" value="1"/>
</dbReference>
<dbReference type="InterPro" id="IPR010935">
    <property type="entry name" value="SMC_hinge"/>
</dbReference>
<dbReference type="AlphaFoldDB" id="W7JH79"/>
<feature type="domain" description="UBP-type" evidence="14">
    <location>
        <begin position="639"/>
        <end position="756"/>
    </location>
</feature>
<evidence type="ECO:0000256" key="9">
    <source>
        <dbReference type="ARBA" id="ARBA00023054"/>
    </source>
</evidence>
<gene>
    <name evidence="15" type="ORF">C923_00845</name>
</gene>
<reference evidence="15 16" key="1">
    <citation type="submission" date="2013-02" db="EMBL/GenBank/DDBJ databases">
        <title>The Genome Sequence of Plasmodium falciparum UGT5.1.</title>
        <authorList>
            <consortium name="The Broad Institute Genome Sequencing Platform"/>
            <consortium name="The Broad Institute Genome Sequencing Center for Infectious Disease"/>
            <person name="Neafsey D."/>
            <person name="Cheeseman I."/>
            <person name="Volkman S."/>
            <person name="Adams J."/>
            <person name="Walker B."/>
            <person name="Young S.K."/>
            <person name="Zeng Q."/>
            <person name="Gargeya S."/>
            <person name="Fitzgerald M."/>
            <person name="Haas B."/>
            <person name="Abouelleil A."/>
            <person name="Alvarado L."/>
            <person name="Arachchi H.M."/>
            <person name="Berlin A.M."/>
            <person name="Chapman S.B."/>
            <person name="Dewar J."/>
            <person name="Goldberg J."/>
            <person name="Griggs A."/>
            <person name="Gujja S."/>
            <person name="Hansen M."/>
            <person name="Howarth C."/>
            <person name="Imamovic A."/>
            <person name="Larimer J."/>
            <person name="McCowan C."/>
            <person name="Murphy C."/>
            <person name="Neiman D."/>
            <person name="Pearson M."/>
            <person name="Priest M."/>
            <person name="Roberts A."/>
            <person name="Saif S."/>
            <person name="Shea T."/>
            <person name="Sisk P."/>
            <person name="Sykes S."/>
            <person name="Wortman J."/>
            <person name="Nusbaum C."/>
            <person name="Birren B."/>
        </authorList>
    </citation>
    <scope>NUCLEOTIDE SEQUENCE [LARGE SCALE GENOMIC DNA]</scope>
    <source>
        <strain evidence="15 16">UGT5.1</strain>
    </source>
</reference>
<feature type="coiled-coil region" evidence="11">
    <location>
        <begin position="16"/>
        <end position="53"/>
    </location>
</feature>
<dbReference type="InterPro" id="IPR015940">
    <property type="entry name" value="UBA"/>
</dbReference>
<dbReference type="Gene3D" id="3.90.70.10">
    <property type="entry name" value="Cysteine proteinases"/>
    <property type="match status" value="1"/>
</dbReference>
<keyword evidence="5" id="KW-0479">Metal-binding</keyword>
<dbReference type="Gene3D" id="1.10.8.10">
    <property type="entry name" value="DNA helicase RuvA subunit, C-terminal domain"/>
    <property type="match status" value="1"/>
</dbReference>
<keyword evidence="7" id="KW-0788">Thiol protease</keyword>
<protein>
    <recommendedName>
        <fullName evidence="3">ubiquitinyl hydrolase 1</fullName>
        <ecNumber evidence="3">3.4.19.12</ecNumber>
    </recommendedName>
</protein>
<dbReference type="SMART" id="SM00290">
    <property type="entry name" value="ZnF_UBP"/>
    <property type="match status" value="1"/>
</dbReference>
<feature type="domain" description="UBA" evidence="12">
    <location>
        <begin position="1147"/>
        <end position="1189"/>
    </location>
</feature>
<dbReference type="GO" id="GO:0004843">
    <property type="term" value="F:cysteine-type deubiquitinase activity"/>
    <property type="evidence" value="ECO:0007669"/>
    <property type="project" value="UniProtKB-EC"/>
</dbReference>
<dbReference type="PROSITE" id="PS50030">
    <property type="entry name" value="UBA"/>
    <property type="match status" value="2"/>
</dbReference>
<dbReference type="SUPFAM" id="SSF46934">
    <property type="entry name" value="UBA-like"/>
    <property type="match status" value="1"/>
</dbReference>
<dbReference type="InterPro" id="IPR036277">
    <property type="entry name" value="SMC_hinge_sf"/>
</dbReference>
<dbReference type="PROSITE" id="PS50271">
    <property type="entry name" value="ZF_UBP"/>
    <property type="match status" value="1"/>
</dbReference>
<dbReference type="Gene3D" id="3.30.40.10">
    <property type="entry name" value="Zinc/RING finger domain, C3HC4 (zinc finger)"/>
    <property type="match status" value="1"/>
</dbReference>
<dbReference type="FunFam" id="1.10.8.10:FF:000094">
    <property type="entry name" value="Ubiquitin carboxyl-terminal hydrolase"/>
    <property type="match status" value="1"/>
</dbReference>
<evidence type="ECO:0000256" key="10">
    <source>
        <dbReference type="PROSITE-ProRule" id="PRU00502"/>
    </source>
</evidence>
<dbReference type="Gene3D" id="3.30.70.1620">
    <property type="match status" value="1"/>
</dbReference>
<dbReference type="Pfam" id="PF00443">
    <property type="entry name" value="UCH"/>
    <property type="match status" value="1"/>
</dbReference>
<evidence type="ECO:0000256" key="6">
    <source>
        <dbReference type="ARBA" id="ARBA00022771"/>
    </source>
</evidence>
<evidence type="ECO:0000256" key="4">
    <source>
        <dbReference type="ARBA" id="ARBA00022670"/>
    </source>
</evidence>
<dbReference type="Pfam" id="PF06470">
    <property type="entry name" value="SMC_hinge"/>
    <property type="match status" value="1"/>
</dbReference>
<evidence type="ECO:0000256" key="11">
    <source>
        <dbReference type="SAM" id="Coils"/>
    </source>
</evidence>
<dbReference type="InterPro" id="IPR033864">
    <property type="entry name" value="UBA2_scUBP14-like"/>
</dbReference>
<dbReference type="Gene3D" id="1.20.1060.20">
    <property type="match status" value="1"/>
</dbReference>
<dbReference type="PROSITE" id="PS00972">
    <property type="entry name" value="USP_1"/>
    <property type="match status" value="1"/>
</dbReference>
<dbReference type="InterPro" id="IPR038765">
    <property type="entry name" value="Papain-like_cys_pep_sf"/>
</dbReference>
<evidence type="ECO:0000313" key="16">
    <source>
        <dbReference type="Proteomes" id="UP000030697"/>
    </source>
</evidence>
<dbReference type="InterPro" id="IPR001394">
    <property type="entry name" value="Peptidase_C19_UCH"/>
</dbReference>
<dbReference type="GO" id="GO:0051276">
    <property type="term" value="P:chromosome organization"/>
    <property type="evidence" value="ECO:0007669"/>
    <property type="project" value="InterPro"/>
</dbReference>
<dbReference type="InterPro" id="IPR001607">
    <property type="entry name" value="Znf_UBP"/>
</dbReference>
<dbReference type="PANTHER" id="PTHR43977">
    <property type="entry name" value="STRUCTURAL MAINTENANCE OF CHROMOSOMES PROTEIN 3"/>
    <property type="match status" value="1"/>
</dbReference>
<dbReference type="GO" id="GO:0005694">
    <property type="term" value="C:chromosome"/>
    <property type="evidence" value="ECO:0007669"/>
    <property type="project" value="InterPro"/>
</dbReference>
<evidence type="ECO:0000259" key="12">
    <source>
        <dbReference type="PROSITE" id="PS50030"/>
    </source>
</evidence>
<organism evidence="15 16">
    <name type="scientific">Plasmodium falciparum UGT5.1</name>
    <dbReference type="NCBI Taxonomy" id="1237627"/>
    <lineage>
        <taxon>Eukaryota</taxon>
        <taxon>Sar</taxon>
        <taxon>Alveolata</taxon>
        <taxon>Apicomplexa</taxon>
        <taxon>Aconoidasida</taxon>
        <taxon>Haemosporida</taxon>
        <taxon>Plasmodiidae</taxon>
        <taxon>Plasmodium</taxon>
        <taxon>Plasmodium (Laverania)</taxon>
    </lineage>
</organism>
<name>W7JH79_PLAFA</name>
<proteinExistence type="inferred from homology"/>
<dbReference type="InterPro" id="IPR018200">
    <property type="entry name" value="USP_CS"/>
</dbReference>
<dbReference type="CDD" id="cd14298">
    <property type="entry name" value="UBA2_scUBP14_like"/>
    <property type="match status" value="1"/>
</dbReference>
<dbReference type="GO" id="GO:0016579">
    <property type="term" value="P:protein deubiquitination"/>
    <property type="evidence" value="ECO:0007669"/>
    <property type="project" value="InterPro"/>
</dbReference>
<dbReference type="Gene3D" id="3.40.50.300">
    <property type="entry name" value="P-loop containing nucleotide triphosphate hydrolases"/>
    <property type="match status" value="1"/>
</dbReference>
<dbReference type="MEROPS" id="C19.A74"/>
<dbReference type="OrthoDB" id="361536at2759"/>
<dbReference type="InterPro" id="IPR009060">
    <property type="entry name" value="UBA-like_sf"/>
</dbReference>
<feature type="domain" description="UBA" evidence="12">
    <location>
        <begin position="1204"/>
        <end position="1244"/>
    </location>
</feature>
<dbReference type="InterPro" id="IPR028889">
    <property type="entry name" value="USP"/>
</dbReference>
<dbReference type="InterPro" id="IPR013083">
    <property type="entry name" value="Znf_RING/FYVE/PHD"/>
</dbReference>
<evidence type="ECO:0000256" key="7">
    <source>
        <dbReference type="ARBA" id="ARBA00022807"/>
    </source>
</evidence>
<keyword evidence="7" id="KW-0378">Hydrolase</keyword>
<evidence type="ECO:0000256" key="5">
    <source>
        <dbReference type="ARBA" id="ARBA00022723"/>
    </source>
</evidence>
<keyword evidence="6 10" id="KW-0863">Zinc-finger</keyword>
<evidence type="ECO:0000256" key="8">
    <source>
        <dbReference type="ARBA" id="ARBA00022833"/>
    </source>
</evidence>